<dbReference type="OrthoDB" id="8478373at2"/>
<dbReference type="RefSeq" id="WP_160354536.1">
    <property type="nucleotide sequence ID" value="NZ_SDWJ01000002.1"/>
</dbReference>
<proteinExistence type="predicted"/>
<dbReference type="GO" id="GO:0016020">
    <property type="term" value="C:membrane"/>
    <property type="evidence" value="ECO:0007669"/>
    <property type="project" value="InterPro"/>
</dbReference>
<keyword evidence="1" id="KW-0472">Membrane</keyword>
<dbReference type="EMBL" id="SDWJ01000002">
    <property type="protein sequence ID" value="MVZ98658.1"/>
    <property type="molecule type" value="Genomic_DNA"/>
</dbReference>
<keyword evidence="1" id="KW-0812">Transmembrane</keyword>
<dbReference type="InterPro" id="IPR004513">
    <property type="entry name" value="FtsX"/>
</dbReference>
<keyword evidence="2" id="KW-0131">Cell cycle</keyword>
<evidence type="ECO:0000313" key="3">
    <source>
        <dbReference type="Proteomes" id="UP000471147"/>
    </source>
</evidence>
<sequence length="275" mass="29366">MPWVIAIMLFLTLLVAAIGLSLVDAVQKGGADLAQRATLQIIEPDPVARATQKVEISRMLRNVAGISKVEPVPEGEVRNLLKPWLGNDVIDSDIPVPALIDIRFKNAPDQATLTSLKKRLKTIAPKIRLDSHSSWMAPFFQLMSSLIYLAVAIFILLLIATSAVVILAVRSTLNTHRTTIEIMHMMGGTDLQAARLFQRRVALDALLGGSAGFGAAAAVILALGGRIAAVEPGLLAGATLPVYGWVALATIPLAVTGLAMLMARWTVVSALKKML</sequence>
<keyword evidence="2" id="KW-0132">Cell division</keyword>
<organism evidence="2 3">
    <name type="scientific">Sphingorhabdus profundilacus</name>
    <dbReference type="NCBI Taxonomy" id="2509718"/>
    <lineage>
        <taxon>Bacteria</taxon>
        <taxon>Pseudomonadati</taxon>
        <taxon>Pseudomonadota</taxon>
        <taxon>Alphaproteobacteria</taxon>
        <taxon>Sphingomonadales</taxon>
        <taxon>Sphingomonadaceae</taxon>
        <taxon>Sphingorhabdus</taxon>
    </lineage>
</organism>
<dbReference type="PANTHER" id="PTHR47755:SF1">
    <property type="entry name" value="CELL DIVISION PROTEIN FTSX"/>
    <property type="match status" value="1"/>
</dbReference>
<evidence type="ECO:0000256" key="1">
    <source>
        <dbReference type="SAM" id="Phobius"/>
    </source>
</evidence>
<keyword evidence="3" id="KW-1185">Reference proteome</keyword>
<protein>
    <submittedName>
        <fullName evidence="2">Cell division protein</fullName>
    </submittedName>
</protein>
<evidence type="ECO:0000313" key="2">
    <source>
        <dbReference type="EMBL" id="MVZ98658.1"/>
    </source>
</evidence>
<dbReference type="GO" id="GO:0051301">
    <property type="term" value="P:cell division"/>
    <property type="evidence" value="ECO:0007669"/>
    <property type="project" value="UniProtKB-KW"/>
</dbReference>
<dbReference type="Proteomes" id="UP000471147">
    <property type="component" value="Unassembled WGS sequence"/>
</dbReference>
<keyword evidence="1" id="KW-1133">Transmembrane helix</keyword>
<reference evidence="2 3" key="1">
    <citation type="submission" date="2019-01" db="EMBL/GenBank/DDBJ databases">
        <title>Sphingorhabdus lacus sp.nov., isolated from an oligotrophic freshwater lake.</title>
        <authorList>
            <person name="Park M."/>
        </authorList>
    </citation>
    <scope>NUCLEOTIDE SEQUENCE [LARGE SCALE GENOMIC DNA]</scope>
    <source>
        <strain evidence="2 3">IMCC26285</strain>
    </source>
</reference>
<feature type="transmembrane region" description="Helical" evidence="1">
    <location>
        <begin position="243"/>
        <end position="267"/>
    </location>
</feature>
<dbReference type="GO" id="GO:0032153">
    <property type="term" value="C:cell division site"/>
    <property type="evidence" value="ECO:0007669"/>
    <property type="project" value="TreeGrafter"/>
</dbReference>
<dbReference type="PRINTS" id="PR01559">
    <property type="entry name" value="DUFFYANTIGEN"/>
</dbReference>
<dbReference type="PANTHER" id="PTHR47755">
    <property type="entry name" value="CELL DIVISION PROTEIN FTSX"/>
    <property type="match status" value="1"/>
</dbReference>
<accession>A0A6I4M7F9</accession>
<comment type="caution">
    <text evidence="2">The sequence shown here is derived from an EMBL/GenBank/DDBJ whole genome shotgun (WGS) entry which is preliminary data.</text>
</comment>
<dbReference type="AlphaFoldDB" id="A0A6I4M7F9"/>
<name>A0A6I4M7F9_9SPHN</name>
<feature type="transmembrane region" description="Helical" evidence="1">
    <location>
        <begin position="146"/>
        <end position="169"/>
    </location>
</feature>
<gene>
    <name evidence="2" type="ORF">EUU23_13260</name>
</gene>
<feature type="transmembrane region" description="Helical" evidence="1">
    <location>
        <begin position="201"/>
        <end position="223"/>
    </location>
</feature>